<reference evidence="1 2" key="1">
    <citation type="journal article" date="2016" name="Nat. Commun.">
        <title>Thousands of microbial genomes shed light on interconnected biogeochemical processes in an aquifer system.</title>
        <authorList>
            <person name="Anantharaman K."/>
            <person name="Brown C.T."/>
            <person name="Hug L.A."/>
            <person name="Sharon I."/>
            <person name="Castelle C.J."/>
            <person name="Probst A.J."/>
            <person name="Thomas B.C."/>
            <person name="Singh A."/>
            <person name="Wilkins M.J."/>
            <person name="Karaoz U."/>
            <person name="Brodie E.L."/>
            <person name="Williams K.H."/>
            <person name="Hubbard S.S."/>
            <person name="Banfield J.F."/>
        </authorList>
    </citation>
    <scope>NUCLEOTIDE SEQUENCE [LARGE SCALE GENOMIC DNA]</scope>
</reference>
<protein>
    <recommendedName>
        <fullName evidence="3">DUF3800 domain-containing protein</fullName>
    </recommendedName>
</protein>
<accession>A0A1F6WZL7</accession>
<name>A0A1F6WZL7_9BACT</name>
<dbReference type="EMBL" id="MFUR01000003">
    <property type="protein sequence ID" value="OGI87351.1"/>
    <property type="molecule type" value="Genomic_DNA"/>
</dbReference>
<dbReference type="Pfam" id="PF12686">
    <property type="entry name" value="DUF3800"/>
    <property type="match status" value="1"/>
</dbReference>
<evidence type="ECO:0008006" key="3">
    <source>
        <dbReference type="Google" id="ProtNLM"/>
    </source>
</evidence>
<proteinExistence type="predicted"/>
<organism evidence="1 2">
    <name type="scientific">Candidatus Nomurabacteria bacterium RIFCSPLOWO2_01_FULL_36_16</name>
    <dbReference type="NCBI Taxonomy" id="1801767"/>
    <lineage>
        <taxon>Bacteria</taxon>
        <taxon>Candidatus Nomuraibacteriota</taxon>
    </lineage>
</organism>
<dbReference type="AlphaFoldDB" id="A0A1F6WZL7"/>
<evidence type="ECO:0000313" key="1">
    <source>
        <dbReference type="EMBL" id="OGI87351.1"/>
    </source>
</evidence>
<dbReference type="Proteomes" id="UP000177001">
    <property type="component" value="Unassembled WGS sequence"/>
</dbReference>
<sequence length="214" mass="25385">MAYIFLDESGDLGFNFKKKKTSKYFIITFLFVKEKVLIERIVKKIFKGFSKTEVKNHNGVLHAFKETPKTRQKLLNLFREKNMSNVLVIYLNKKKVYTKLQDEKQVLYNYVTNILLDRVYTKKLIPTDEKISLIASRRETNKFLNQNFTTYLKSQTKNNHKIDIDIEIKSTTQEKALQVVDMLSWAIFRKYEHGDESYYNIIKSDIVEENPLFG</sequence>
<gene>
    <name evidence="1" type="ORF">A3A91_02550</name>
</gene>
<comment type="caution">
    <text evidence="1">The sequence shown here is derived from an EMBL/GenBank/DDBJ whole genome shotgun (WGS) entry which is preliminary data.</text>
</comment>
<dbReference type="InterPro" id="IPR024524">
    <property type="entry name" value="DUF3800"/>
</dbReference>
<evidence type="ECO:0000313" key="2">
    <source>
        <dbReference type="Proteomes" id="UP000177001"/>
    </source>
</evidence>